<reference evidence="2 3" key="1">
    <citation type="journal article" date="2015" name="Proc. Natl. Acad. Sci. U.S.A.">
        <title>The resurrection genome of Boea hygrometrica: A blueprint for survival of dehydration.</title>
        <authorList>
            <person name="Xiao L."/>
            <person name="Yang G."/>
            <person name="Zhang L."/>
            <person name="Yang X."/>
            <person name="Zhao S."/>
            <person name="Ji Z."/>
            <person name="Zhou Q."/>
            <person name="Hu M."/>
            <person name="Wang Y."/>
            <person name="Chen M."/>
            <person name="Xu Y."/>
            <person name="Jin H."/>
            <person name="Xiao X."/>
            <person name="Hu G."/>
            <person name="Bao F."/>
            <person name="Hu Y."/>
            <person name="Wan P."/>
            <person name="Li L."/>
            <person name="Deng X."/>
            <person name="Kuang T."/>
            <person name="Xiang C."/>
            <person name="Zhu J.K."/>
            <person name="Oliver M.J."/>
            <person name="He Y."/>
        </authorList>
    </citation>
    <scope>NUCLEOTIDE SEQUENCE [LARGE SCALE GENOMIC DNA]</scope>
    <source>
        <strain evidence="3">cv. XS01</strain>
    </source>
</reference>
<organism evidence="2 3">
    <name type="scientific">Dorcoceras hygrometricum</name>
    <dbReference type="NCBI Taxonomy" id="472368"/>
    <lineage>
        <taxon>Eukaryota</taxon>
        <taxon>Viridiplantae</taxon>
        <taxon>Streptophyta</taxon>
        <taxon>Embryophyta</taxon>
        <taxon>Tracheophyta</taxon>
        <taxon>Spermatophyta</taxon>
        <taxon>Magnoliopsida</taxon>
        <taxon>eudicotyledons</taxon>
        <taxon>Gunneridae</taxon>
        <taxon>Pentapetalae</taxon>
        <taxon>asterids</taxon>
        <taxon>lamiids</taxon>
        <taxon>Lamiales</taxon>
        <taxon>Gesneriaceae</taxon>
        <taxon>Didymocarpoideae</taxon>
        <taxon>Trichosporeae</taxon>
        <taxon>Loxocarpinae</taxon>
        <taxon>Dorcoceras</taxon>
    </lineage>
</organism>
<evidence type="ECO:0000313" key="3">
    <source>
        <dbReference type="Proteomes" id="UP000250235"/>
    </source>
</evidence>
<protein>
    <submittedName>
        <fullName evidence="2">10-deacetylbaccatin III 10-O-acetyltransferase-like</fullName>
    </submittedName>
</protein>
<keyword evidence="3" id="KW-1185">Reference proteome</keyword>
<dbReference type="Proteomes" id="UP000250235">
    <property type="component" value="Unassembled WGS sequence"/>
</dbReference>
<dbReference type="AlphaFoldDB" id="A0A2Z7BAC7"/>
<keyword evidence="2" id="KW-0808">Transferase</keyword>
<sequence>MFESFELLEEEHEGASGRCSFAGKFGSSVQVPELVVVWPSRWQIFELFGTLVVVIVAQKLKVHGLGIALPVSDAPQASSPQTSTSLPPSHNQIYTNAASLSRISRRRRRLPRAAAAAADRRRKIVSGQFDEENSFVLISSALLVQPDEGVSDLVVDRIDVNYRNLPRRAGFLIENKISGWNHHGATAHGGAPSCAKTRAIRAHMAGVSSHVAHKISALAASCLRDDADGRRRVLRGGGWPMNAGRTLAARLPREERPRDAASGAKGCASKRAARSTMTRPLLHTAASIVRRWADEAPLLVGDGAHWLRKLHAARCARLRAASRAAASFFVVVAPPPAGRCSGESPAMS</sequence>
<proteinExistence type="predicted"/>
<evidence type="ECO:0000313" key="2">
    <source>
        <dbReference type="EMBL" id="KZV31190.1"/>
    </source>
</evidence>
<name>A0A2Z7BAC7_9LAMI</name>
<evidence type="ECO:0000256" key="1">
    <source>
        <dbReference type="SAM" id="MobiDB-lite"/>
    </source>
</evidence>
<dbReference type="EMBL" id="KV007673">
    <property type="protein sequence ID" value="KZV31190.1"/>
    <property type="molecule type" value="Genomic_DNA"/>
</dbReference>
<accession>A0A2Z7BAC7</accession>
<feature type="region of interest" description="Disordered" evidence="1">
    <location>
        <begin position="251"/>
        <end position="275"/>
    </location>
</feature>
<dbReference type="GO" id="GO:0016740">
    <property type="term" value="F:transferase activity"/>
    <property type="evidence" value="ECO:0007669"/>
    <property type="project" value="UniProtKB-KW"/>
</dbReference>
<gene>
    <name evidence="2" type="ORF">F511_43822</name>
</gene>